<evidence type="ECO:0000313" key="1">
    <source>
        <dbReference type="EMBL" id="GMI94569.1"/>
    </source>
</evidence>
<proteinExistence type="predicted"/>
<organism evidence="1 2">
    <name type="scientific">Hibiscus trionum</name>
    <name type="common">Flower of an hour</name>
    <dbReference type="NCBI Taxonomy" id="183268"/>
    <lineage>
        <taxon>Eukaryota</taxon>
        <taxon>Viridiplantae</taxon>
        <taxon>Streptophyta</taxon>
        <taxon>Embryophyta</taxon>
        <taxon>Tracheophyta</taxon>
        <taxon>Spermatophyta</taxon>
        <taxon>Magnoliopsida</taxon>
        <taxon>eudicotyledons</taxon>
        <taxon>Gunneridae</taxon>
        <taxon>Pentapetalae</taxon>
        <taxon>rosids</taxon>
        <taxon>malvids</taxon>
        <taxon>Malvales</taxon>
        <taxon>Malvaceae</taxon>
        <taxon>Malvoideae</taxon>
        <taxon>Hibiscus</taxon>
    </lineage>
</organism>
<dbReference type="EMBL" id="BSYR01000026">
    <property type="protein sequence ID" value="GMI94569.1"/>
    <property type="molecule type" value="Genomic_DNA"/>
</dbReference>
<evidence type="ECO:0000313" key="2">
    <source>
        <dbReference type="Proteomes" id="UP001165190"/>
    </source>
</evidence>
<dbReference type="AlphaFoldDB" id="A0A9W7IEH3"/>
<dbReference type="PANTHER" id="PTHR11439">
    <property type="entry name" value="GAG-POL-RELATED RETROTRANSPOSON"/>
    <property type="match status" value="1"/>
</dbReference>
<sequence>MSNCNPSPTPMVLGPRLKANDGQMFADIHLYRSIIGGLQYVCLTRPDIVFAVNKAALVDDRRSTSGYCIYLGKNPIAWCSKKQNVVARSTSEAEYRSLANSV</sequence>
<accession>A0A9W7IEH3</accession>
<name>A0A9W7IEH3_HIBTR</name>
<keyword evidence="1" id="KW-0418">Kinase</keyword>
<keyword evidence="1" id="KW-0808">Transferase</keyword>
<comment type="caution">
    <text evidence="1">The sequence shown here is derived from an EMBL/GenBank/DDBJ whole genome shotgun (WGS) entry which is preliminary data.</text>
</comment>
<keyword evidence="2" id="KW-1185">Reference proteome</keyword>
<protein>
    <submittedName>
        <fullName evidence="1">Cysteine-rich RLK (RECEPTOR-like protein kinase) 8</fullName>
    </submittedName>
</protein>
<dbReference type="PANTHER" id="PTHR11439:SF467">
    <property type="entry name" value="INTEGRASE CATALYTIC DOMAIN-CONTAINING PROTEIN"/>
    <property type="match status" value="1"/>
</dbReference>
<dbReference type="OrthoDB" id="1001632at2759"/>
<dbReference type="CDD" id="cd09272">
    <property type="entry name" value="RNase_HI_RT_Ty1"/>
    <property type="match status" value="1"/>
</dbReference>
<reference evidence="1" key="1">
    <citation type="submission" date="2023-05" db="EMBL/GenBank/DDBJ databases">
        <title>Genome and transcriptome analyses reveal genes involved in the formation of fine ridges on petal epidermal cells in Hibiscus trionum.</title>
        <authorList>
            <person name="Koshimizu S."/>
            <person name="Masuda S."/>
            <person name="Ishii T."/>
            <person name="Shirasu K."/>
            <person name="Hoshino A."/>
            <person name="Arita M."/>
        </authorList>
    </citation>
    <scope>NUCLEOTIDE SEQUENCE</scope>
    <source>
        <strain evidence="1">Hamamatsu line</strain>
    </source>
</reference>
<dbReference type="Proteomes" id="UP001165190">
    <property type="component" value="Unassembled WGS sequence"/>
</dbReference>
<gene>
    <name evidence="1" type="ORF">HRI_003126200</name>
</gene>
<dbReference type="GO" id="GO:0016301">
    <property type="term" value="F:kinase activity"/>
    <property type="evidence" value="ECO:0007669"/>
    <property type="project" value="UniProtKB-KW"/>
</dbReference>